<sequence>MWMKSMIYKTWERCRSRQRCCNTTSLDSEEYNIDYMKSKCRKKRPHEVAPEAGCFSVYVGPQRQRFVVKTKSANHPLFAMLLEDAESEYGYNSEGPILLPCAVDLFYKVLAEMEGNSGDDDNNNIICSSTRSTFGFIAKGNFPQSCSWLPIIHLFKGGTSCLEKVEHLAKQRFLAKTG</sequence>
<name>A0A922IVA9_CARIL</name>
<dbReference type="PANTHER" id="PTHR31374">
    <property type="entry name" value="AUXIN-INDUCED PROTEIN-LIKE-RELATED"/>
    <property type="match status" value="1"/>
</dbReference>
<dbReference type="InterPro" id="IPR003676">
    <property type="entry name" value="SAUR_fam"/>
</dbReference>
<evidence type="ECO:0000313" key="3">
    <source>
        <dbReference type="Proteomes" id="UP000811246"/>
    </source>
</evidence>
<protein>
    <recommendedName>
        <fullName evidence="4">Small auxin up regulated protein</fullName>
    </recommendedName>
</protein>
<gene>
    <name evidence="2" type="ORF">I3842_12G003300</name>
</gene>
<proteinExistence type="inferred from homology"/>
<evidence type="ECO:0008006" key="4">
    <source>
        <dbReference type="Google" id="ProtNLM"/>
    </source>
</evidence>
<organism evidence="2 3">
    <name type="scientific">Carya illinoinensis</name>
    <name type="common">Pecan</name>
    <dbReference type="NCBI Taxonomy" id="32201"/>
    <lineage>
        <taxon>Eukaryota</taxon>
        <taxon>Viridiplantae</taxon>
        <taxon>Streptophyta</taxon>
        <taxon>Embryophyta</taxon>
        <taxon>Tracheophyta</taxon>
        <taxon>Spermatophyta</taxon>
        <taxon>Magnoliopsida</taxon>
        <taxon>eudicotyledons</taxon>
        <taxon>Gunneridae</taxon>
        <taxon>Pentapetalae</taxon>
        <taxon>rosids</taxon>
        <taxon>fabids</taxon>
        <taxon>Fagales</taxon>
        <taxon>Juglandaceae</taxon>
        <taxon>Carya</taxon>
    </lineage>
</organism>
<evidence type="ECO:0000313" key="2">
    <source>
        <dbReference type="EMBL" id="KAG6683258.1"/>
    </source>
</evidence>
<dbReference type="EMBL" id="CM031836">
    <property type="protein sequence ID" value="KAG6683258.1"/>
    <property type="molecule type" value="Genomic_DNA"/>
</dbReference>
<dbReference type="Pfam" id="PF02519">
    <property type="entry name" value="Auxin_inducible"/>
    <property type="match status" value="1"/>
</dbReference>
<dbReference type="AlphaFoldDB" id="A0A922IVA9"/>
<comment type="similarity">
    <text evidence="1">Belongs to the ARG7 family.</text>
</comment>
<dbReference type="PANTHER" id="PTHR31374:SF118">
    <property type="entry name" value="OS01G0924966 PROTEIN"/>
    <property type="match status" value="1"/>
</dbReference>
<evidence type="ECO:0000256" key="1">
    <source>
        <dbReference type="ARBA" id="ARBA00006974"/>
    </source>
</evidence>
<dbReference type="GO" id="GO:0009733">
    <property type="term" value="P:response to auxin"/>
    <property type="evidence" value="ECO:0007669"/>
    <property type="project" value="InterPro"/>
</dbReference>
<reference evidence="2" key="1">
    <citation type="submission" date="2021-01" db="EMBL/GenBank/DDBJ databases">
        <authorList>
            <person name="Lovell J.T."/>
            <person name="Bentley N."/>
            <person name="Bhattarai G."/>
            <person name="Jenkins J.W."/>
            <person name="Sreedasyam A."/>
            <person name="Alarcon Y."/>
            <person name="Bock C."/>
            <person name="Boston L."/>
            <person name="Carlson J."/>
            <person name="Cervantes K."/>
            <person name="Clermont K."/>
            <person name="Krom N."/>
            <person name="Kubenka K."/>
            <person name="Mamidi S."/>
            <person name="Mattison C."/>
            <person name="Monteros M."/>
            <person name="Pisani C."/>
            <person name="Plott C."/>
            <person name="Rajasekar S."/>
            <person name="Rhein H.S."/>
            <person name="Rohla C."/>
            <person name="Song M."/>
            <person name="Hilaire R.S."/>
            <person name="Shu S."/>
            <person name="Wells L."/>
            <person name="Wang X."/>
            <person name="Webber J."/>
            <person name="Heerema R.J."/>
            <person name="Klein P."/>
            <person name="Conner P."/>
            <person name="Grauke L."/>
            <person name="Grimwood J."/>
            <person name="Schmutz J."/>
            <person name="Randall J.J."/>
        </authorList>
    </citation>
    <scope>NUCLEOTIDE SEQUENCE</scope>
    <source>
        <tissue evidence="2">Leaf</tissue>
    </source>
</reference>
<accession>A0A922IVA9</accession>
<comment type="caution">
    <text evidence="2">The sequence shown here is derived from an EMBL/GenBank/DDBJ whole genome shotgun (WGS) entry which is preliminary data.</text>
</comment>
<dbReference type="Proteomes" id="UP000811246">
    <property type="component" value="Chromosome 12"/>
</dbReference>